<protein>
    <submittedName>
        <fullName evidence="8">Uncharacterized protein</fullName>
    </submittedName>
</protein>
<accession>A0A914WT51</accession>
<evidence type="ECO:0000256" key="2">
    <source>
        <dbReference type="ARBA" id="ARBA00022692"/>
    </source>
</evidence>
<dbReference type="PANTHER" id="PTHR45951:SF3">
    <property type="entry name" value="PROTEIN DISPATCHED"/>
    <property type="match status" value="1"/>
</dbReference>
<dbReference type="GO" id="GO:0007224">
    <property type="term" value="P:smoothened signaling pathway"/>
    <property type="evidence" value="ECO:0007669"/>
    <property type="project" value="TreeGrafter"/>
</dbReference>
<feature type="transmembrane region" description="Helical" evidence="6">
    <location>
        <begin position="176"/>
        <end position="202"/>
    </location>
</feature>
<feature type="transmembrane region" description="Helical" evidence="6">
    <location>
        <begin position="74"/>
        <end position="98"/>
    </location>
</feature>
<evidence type="ECO:0000256" key="6">
    <source>
        <dbReference type="SAM" id="Phobius"/>
    </source>
</evidence>
<evidence type="ECO:0000256" key="3">
    <source>
        <dbReference type="ARBA" id="ARBA00022989"/>
    </source>
</evidence>
<reference evidence="8" key="1">
    <citation type="submission" date="2022-11" db="UniProtKB">
        <authorList>
            <consortium name="WormBaseParasite"/>
        </authorList>
    </citation>
    <scope>IDENTIFICATION</scope>
</reference>
<evidence type="ECO:0000313" key="7">
    <source>
        <dbReference type="Proteomes" id="UP000887566"/>
    </source>
</evidence>
<keyword evidence="4 6" id="KW-0472">Membrane</keyword>
<sequence>MKLFFDNLDREMKHLIGSTSVALQRGICVGDGQITGYFDLLENLLNGTPISVLISIGVALIVVVASTRHIRMSILAIVTIGGTVSATAATVVLLGWRISVVEATVITLTIGLSFDFTLHYAIACKMTSTMDHRDRRLRMAMSAIGLPVLLSALTTFVAGLAIIWSTTLAFYEIGVFMLLVTVYSYIFATFVFTSFVYVFSFFCENEITRL</sequence>
<keyword evidence="2 6" id="KW-0812">Transmembrane</keyword>
<keyword evidence="5" id="KW-0325">Glycoprotein</keyword>
<comment type="subcellular location">
    <subcellularLocation>
        <location evidence="1">Membrane</location>
        <topology evidence="1">Multi-pass membrane protein</topology>
    </subcellularLocation>
</comment>
<name>A0A914WT51_9BILA</name>
<feature type="transmembrane region" description="Helical" evidence="6">
    <location>
        <begin position="104"/>
        <end position="123"/>
    </location>
</feature>
<evidence type="ECO:0000256" key="4">
    <source>
        <dbReference type="ARBA" id="ARBA00023136"/>
    </source>
</evidence>
<evidence type="ECO:0000313" key="8">
    <source>
        <dbReference type="WBParaSite" id="PSAMB.scaffold5036size12829.g25763.t1"/>
    </source>
</evidence>
<dbReference type="GO" id="GO:0016020">
    <property type="term" value="C:membrane"/>
    <property type="evidence" value="ECO:0007669"/>
    <property type="project" value="UniProtKB-SubCell"/>
</dbReference>
<dbReference type="Gene3D" id="1.20.1640.10">
    <property type="entry name" value="Multidrug efflux transporter AcrB transmembrane domain"/>
    <property type="match status" value="1"/>
</dbReference>
<dbReference type="InterPro" id="IPR052081">
    <property type="entry name" value="Dispatched_Hh_regulator"/>
</dbReference>
<dbReference type="SUPFAM" id="SSF82866">
    <property type="entry name" value="Multidrug efflux transporter AcrB transmembrane domain"/>
    <property type="match status" value="1"/>
</dbReference>
<evidence type="ECO:0000256" key="1">
    <source>
        <dbReference type="ARBA" id="ARBA00004141"/>
    </source>
</evidence>
<organism evidence="7 8">
    <name type="scientific">Plectus sambesii</name>
    <dbReference type="NCBI Taxonomy" id="2011161"/>
    <lineage>
        <taxon>Eukaryota</taxon>
        <taxon>Metazoa</taxon>
        <taxon>Ecdysozoa</taxon>
        <taxon>Nematoda</taxon>
        <taxon>Chromadorea</taxon>
        <taxon>Plectida</taxon>
        <taxon>Plectina</taxon>
        <taxon>Plectoidea</taxon>
        <taxon>Plectidae</taxon>
        <taxon>Plectus</taxon>
    </lineage>
</organism>
<dbReference type="WBParaSite" id="PSAMB.scaffold5036size12829.g25763.t1">
    <property type="protein sequence ID" value="PSAMB.scaffold5036size12829.g25763.t1"/>
    <property type="gene ID" value="PSAMB.scaffold5036size12829.g25763"/>
</dbReference>
<keyword evidence="7" id="KW-1185">Reference proteome</keyword>
<dbReference type="PANTHER" id="PTHR45951">
    <property type="entry name" value="PROTEIN DISPATCHED-RELATED"/>
    <property type="match status" value="1"/>
</dbReference>
<feature type="transmembrane region" description="Helical" evidence="6">
    <location>
        <begin position="144"/>
        <end position="164"/>
    </location>
</feature>
<dbReference type="AlphaFoldDB" id="A0A914WT51"/>
<dbReference type="GO" id="GO:0022857">
    <property type="term" value="F:transmembrane transporter activity"/>
    <property type="evidence" value="ECO:0007669"/>
    <property type="project" value="TreeGrafter"/>
</dbReference>
<evidence type="ECO:0000256" key="5">
    <source>
        <dbReference type="ARBA" id="ARBA00023180"/>
    </source>
</evidence>
<proteinExistence type="predicted"/>
<feature type="transmembrane region" description="Helical" evidence="6">
    <location>
        <begin position="48"/>
        <end position="67"/>
    </location>
</feature>
<dbReference type="Proteomes" id="UP000887566">
    <property type="component" value="Unplaced"/>
</dbReference>
<keyword evidence="3 6" id="KW-1133">Transmembrane helix</keyword>